<accession>A0A1W6L614</accession>
<dbReference type="PANTHER" id="PTHR46797">
    <property type="entry name" value="HTH-TYPE TRANSCRIPTIONAL REGULATOR"/>
    <property type="match status" value="1"/>
</dbReference>
<dbReference type="PROSITE" id="PS50943">
    <property type="entry name" value="HTH_CROC1"/>
    <property type="match status" value="1"/>
</dbReference>
<dbReference type="Pfam" id="PF01381">
    <property type="entry name" value="HTH_3"/>
    <property type="match status" value="1"/>
</dbReference>
<dbReference type="InterPro" id="IPR001387">
    <property type="entry name" value="Cro/C1-type_HTH"/>
</dbReference>
<proteinExistence type="predicted"/>
<keyword evidence="5" id="KW-1185">Reference proteome</keyword>
<dbReference type="Gene3D" id="2.60.120.10">
    <property type="entry name" value="Jelly Rolls"/>
    <property type="match status" value="1"/>
</dbReference>
<dbReference type="SUPFAM" id="SSF47413">
    <property type="entry name" value="lambda repressor-like DNA-binding domains"/>
    <property type="match status" value="1"/>
</dbReference>
<dbReference type="InterPro" id="IPR013096">
    <property type="entry name" value="Cupin_2"/>
</dbReference>
<dbReference type="SMART" id="SM00530">
    <property type="entry name" value="HTH_XRE"/>
    <property type="match status" value="1"/>
</dbReference>
<evidence type="ECO:0000256" key="3">
    <source>
        <dbReference type="ARBA" id="ARBA00023163"/>
    </source>
</evidence>
<dbReference type="EMBL" id="CP015118">
    <property type="protein sequence ID" value="ARN19771.1"/>
    <property type="molecule type" value="Genomic_DNA"/>
</dbReference>
<dbReference type="InterPro" id="IPR050807">
    <property type="entry name" value="TransReg_Diox_bact_type"/>
</dbReference>
<dbReference type="OrthoDB" id="9810578at2"/>
<evidence type="ECO:0000313" key="5">
    <source>
        <dbReference type="Proteomes" id="UP000193427"/>
    </source>
</evidence>
<dbReference type="Proteomes" id="UP000193427">
    <property type="component" value="Chromosome"/>
</dbReference>
<evidence type="ECO:0000256" key="2">
    <source>
        <dbReference type="ARBA" id="ARBA00023125"/>
    </source>
</evidence>
<dbReference type="CDD" id="cd00093">
    <property type="entry name" value="HTH_XRE"/>
    <property type="match status" value="1"/>
</dbReference>
<evidence type="ECO:0000313" key="4">
    <source>
        <dbReference type="EMBL" id="ARN19771.1"/>
    </source>
</evidence>
<dbReference type="PANTHER" id="PTHR46797:SF23">
    <property type="entry name" value="HTH-TYPE TRANSCRIPTIONAL REGULATOR SUTR"/>
    <property type="match status" value="1"/>
</dbReference>
<evidence type="ECO:0000256" key="1">
    <source>
        <dbReference type="ARBA" id="ARBA00023015"/>
    </source>
</evidence>
<reference evidence="4 5" key="1">
    <citation type="submission" date="2016-04" db="EMBL/GenBank/DDBJ databases">
        <title>Complete genome sequence of natural rubber-degrading, novel Gram-negative bacterium, Rhizobacter gummiphilus strain NS21.</title>
        <authorList>
            <person name="Tabata M."/>
            <person name="Kasai D."/>
            <person name="Fukuda M."/>
        </authorList>
    </citation>
    <scope>NUCLEOTIDE SEQUENCE [LARGE SCALE GENOMIC DNA]</scope>
    <source>
        <strain evidence="4 5">NS21</strain>
    </source>
</reference>
<dbReference type="CDD" id="cd02209">
    <property type="entry name" value="cupin_XRE_C"/>
    <property type="match status" value="1"/>
</dbReference>
<dbReference type="RefSeq" id="WP_085750039.1">
    <property type="nucleotide sequence ID" value="NZ_BSPR01000008.1"/>
</dbReference>
<protein>
    <submittedName>
        <fullName evidence="4">Uncharacterized protein</fullName>
    </submittedName>
</protein>
<name>A0A1W6L614_9BURK</name>
<dbReference type="STRING" id="946333.A4W93_07515"/>
<dbReference type="Pfam" id="PF07883">
    <property type="entry name" value="Cupin_2"/>
    <property type="match status" value="1"/>
</dbReference>
<sequence>MTGSSLEVLQHLSDNLRAARAARGLSQQALADASGVSRRMLVSLEAGDANVSFATLDRLARVLGVTFAELIRPAAGGEAPVLAWRGEREGSHATLLQSHQLGQGAFELWEWRLAAGERYVATTDPAGFHEMLYIADGTLTLKIGRRKLALGAGRSHLFPTDTGYEYLNEGDVPCVFLKNVIAFAN</sequence>
<dbReference type="InterPro" id="IPR010982">
    <property type="entry name" value="Lambda_DNA-bd_dom_sf"/>
</dbReference>
<keyword evidence="3" id="KW-0804">Transcription</keyword>
<dbReference type="GO" id="GO:0003700">
    <property type="term" value="F:DNA-binding transcription factor activity"/>
    <property type="evidence" value="ECO:0007669"/>
    <property type="project" value="TreeGrafter"/>
</dbReference>
<keyword evidence="1" id="KW-0805">Transcription regulation</keyword>
<dbReference type="KEGG" id="rgu:A4W93_07515"/>
<dbReference type="Gene3D" id="1.10.260.40">
    <property type="entry name" value="lambda repressor-like DNA-binding domains"/>
    <property type="match status" value="1"/>
</dbReference>
<dbReference type="GO" id="GO:0005829">
    <property type="term" value="C:cytosol"/>
    <property type="evidence" value="ECO:0007669"/>
    <property type="project" value="TreeGrafter"/>
</dbReference>
<gene>
    <name evidence="4" type="ORF">A4W93_07515</name>
</gene>
<dbReference type="GO" id="GO:0003677">
    <property type="term" value="F:DNA binding"/>
    <property type="evidence" value="ECO:0007669"/>
    <property type="project" value="UniProtKB-KW"/>
</dbReference>
<organism evidence="4 5">
    <name type="scientific">Piscinibacter gummiphilus</name>
    <dbReference type="NCBI Taxonomy" id="946333"/>
    <lineage>
        <taxon>Bacteria</taxon>
        <taxon>Pseudomonadati</taxon>
        <taxon>Pseudomonadota</taxon>
        <taxon>Betaproteobacteria</taxon>
        <taxon>Burkholderiales</taxon>
        <taxon>Sphaerotilaceae</taxon>
        <taxon>Piscinibacter</taxon>
    </lineage>
</organism>
<dbReference type="InterPro" id="IPR011051">
    <property type="entry name" value="RmlC_Cupin_sf"/>
</dbReference>
<dbReference type="AlphaFoldDB" id="A0A1W6L614"/>
<keyword evidence="2" id="KW-0238">DNA-binding</keyword>
<dbReference type="InterPro" id="IPR014710">
    <property type="entry name" value="RmlC-like_jellyroll"/>
</dbReference>
<dbReference type="SUPFAM" id="SSF51182">
    <property type="entry name" value="RmlC-like cupins"/>
    <property type="match status" value="1"/>
</dbReference>